<sequence>MFCDHGTAVSLNGRPLHSTVLNAETLAIIEAFSVDAAQAAPAPARAASAPARAASAPARASAPATDECLRLSLKGAKRRYPNQYRCIVSRRGTHAFSE</sequence>
<accession>A0A0M3I213</accession>
<keyword evidence="1" id="KW-1185">Reference proteome</keyword>
<protein>
    <submittedName>
        <fullName evidence="2">DNA (cytosine-5-)-methyltransferase</fullName>
    </submittedName>
</protein>
<organism evidence="1 2">
    <name type="scientific">Ascaris lumbricoides</name>
    <name type="common">Giant roundworm</name>
    <dbReference type="NCBI Taxonomy" id="6252"/>
    <lineage>
        <taxon>Eukaryota</taxon>
        <taxon>Metazoa</taxon>
        <taxon>Ecdysozoa</taxon>
        <taxon>Nematoda</taxon>
        <taxon>Chromadorea</taxon>
        <taxon>Rhabditida</taxon>
        <taxon>Spirurina</taxon>
        <taxon>Ascaridomorpha</taxon>
        <taxon>Ascaridoidea</taxon>
        <taxon>Ascarididae</taxon>
        <taxon>Ascaris</taxon>
    </lineage>
</organism>
<evidence type="ECO:0000313" key="1">
    <source>
        <dbReference type="Proteomes" id="UP000036681"/>
    </source>
</evidence>
<dbReference type="WBParaSite" id="ALUE_0001043801-mRNA-1">
    <property type="protein sequence ID" value="ALUE_0001043801-mRNA-1"/>
    <property type="gene ID" value="ALUE_0001043801"/>
</dbReference>
<name>A0A0M3I213_ASCLU</name>
<dbReference type="AlphaFoldDB" id="A0A0M3I213"/>
<reference evidence="2" key="1">
    <citation type="submission" date="2017-02" db="UniProtKB">
        <authorList>
            <consortium name="WormBaseParasite"/>
        </authorList>
    </citation>
    <scope>IDENTIFICATION</scope>
</reference>
<dbReference type="Proteomes" id="UP000036681">
    <property type="component" value="Unplaced"/>
</dbReference>
<evidence type="ECO:0000313" key="2">
    <source>
        <dbReference type="WBParaSite" id="ALUE_0001043801-mRNA-1"/>
    </source>
</evidence>
<proteinExistence type="predicted"/>